<dbReference type="InterPro" id="IPR010767">
    <property type="entry name" value="Phage_CGC-2007_Cje0229"/>
</dbReference>
<dbReference type="EMBL" id="JAPMOU010000059">
    <property type="protein sequence ID" value="MDE1465311.1"/>
    <property type="molecule type" value="Genomic_DNA"/>
</dbReference>
<dbReference type="RefSeq" id="WP_274691620.1">
    <property type="nucleotide sequence ID" value="NZ_JAPMOU010000059.1"/>
</dbReference>
<keyword evidence="2" id="KW-1185">Reference proteome</keyword>
<protein>
    <submittedName>
        <fullName evidence="1">DUF1353 domain-containing protein</fullName>
    </submittedName>
</protein>
<proteinExistence type="predicted"/>
<evidence type="ECO:0000313" key="1">
    <source>
        <dbReference type="EMBL" id="MDE1465311.1"/>
    </source>
</evidence>
<sequence length="120" mass="13894">MFLNRIKLEHIPNKRKWVLTEELKYYSAQYQTITVPAGFTTDLASIPRLLWSVFPPDGPYLEAAVLHDYLYSKQPALDISRKQADKVFLKAMRALGVPGWKRYSIYYGVRLGGKASWNKK</sequence>
<name>A0ABT5UFZ5_9GAMM</name>
<organism evidence="1 2">
    <name type="scientific">Spartinivicinus poritis</name>
    <dbReference type="NCBI Taxonomy" id="2994640"/>
    <lineage>
        <taxon>Bacteria</taxon>
        <taxon>Pseudomonadati</taxon>
        <taxon>Pseudomonadota</taxon>
        <taxon>Gammaproteobacteria</taxon>
        <taxon>Oceanospirillales</taxon>
        <taxon>Zooshikellaceae</taxon>
        <taxon>Spartinivicinus</taxon>
    </lineage>
</organism>
<gene>
    <name evidence="1" type="ORF">ORQ98_25425</name>
</gene>
<dbReference type="Proteomes" id="UP001528823">
    <property type="component" value="Unassembled WGS sequence"/>
</dbReference>
<evidence type="ECO:0000313" key="2">
    <source>
        <dbReference type="Proteomes" id="UP001528823"/>
    </source>
</evidence>
<dbReference type="Pfam" id="PF07087">
    <property type="entry name" value="DUF1353"/>
    <property type="match status" value="1"/>
</dbReference>
<accession>A0ABT5UFZ5</accession>
<reference evidence="1 2" key="1">
    <citation type="submission" date="2022-11" db="EMBL/GenBank/DDBJ databases">
        <title>Spartinivicinus poritis sp. nov., isolated from scleractinian coral Porites lutea.</title>
        <authorList>
            <person name="Zhang G."/>
            <person name="Cai L."/>
            <person name="Wei Q."/>
        </authorList>
    </citation>
    <scope>NUCLEOTIDE SEQUENCE [LARGE SCALE GENOMIC DNA]</scope>
    <source>
        <strain evidence="1 2">A2-2</strain>
    </source>
</reference>
<comment type="caution">
    <text evidence="1">The sequence shown here is derived from an EMBL/GenBank/DDBJ whole genome shotgun (WGS) entry which is preliminary data.</text>
</comment>